<keyword evidence="14" id="KW-1185">Reference proteome</keyword>
<keyword evidence="4" id="KW-0488">Methylation</keyword>
<evidence type="ECO:0000256" key="5">
    <source>
        <dbReference type="ARBA" id="ARBA00022519"/>
    </source>
</evidence>
<evidence type="ECO:0000256" key="11">
    <source>
        <dbReference type="SAM" id="Phobius"/>
    </source>
</evidence>
<feature type="transmembrane region" description="Helical" evidence="11">
    <location>
        <begin position="7"/>
        <end position="28"/>
    </location>
</feature>
<name>R4YN73_OLEAN</name>
<dbReference type="Proteomes" id="UP000032749">
    <property type="component" value="Chromosome"/>
</dbReference>
<dbReference type="InterPro" id="IPR002416">
    <property type="entry name" value="T2SS_protein-GspH"/>
</dbReference>
<evidence type="ECO:0000256" key="7">
    <source>
        <dbReference type="ARBA" id="ARBA00022989"/>
    </source>
</evidence>
<proteinExistence type="inferred from homology"/>
<keyword evidence="6 11" id="KW-0812">Transmembrane</keyword>
<dbReference type="PRINTS" id="PR00885">
    <property type="entry name" value="BCTERIALGSPH"/>
</dbReference>
<feature type="domain" description="General secretion pathway GspH" evidence="12">
    <location>
        <begin position="44"/>
        <end position="153"/>
    </location>
</feature>
<reference evidence="13 14" key="1">
    <citation type="journal article" date="2013" name="Nat. Commun.">
        <title>Genome sequence and functional genomic analysis of the oil-degrading bacterium Oleispira antarctica.</title>
        <authorList>
            <person name="Kube M."/>
            <person name="Chernikova T.N."/>
            <person name="Al-Ramahi Y."/>
            <person name="Beloqui A."/>
            <person name="Lopez-Cortez N."/>
            <person name="Guazzaroni M.E."/>
            <person name="Heipieper H.J."/>
            <person name="Klages S."/>
            <person name="Kotsyurbenko O.R."/>
            <person name="Langer I."/>
            <person name="Nechitaylo T.Y."/>
            <person name="Lunsdorf H."/>
            <person name="Fernandez M."/>
            <person name="Juarez S."/>
            <person name="Ciordia S."/>
            <person name="Singer A."/>
            <person name="Kagan O."/>
            <person name="Egorova O."/>
            <person name="Petit P.A."/>
            <person name="Stogios P."/>
            <person name="Kim Y."/>
            <person name="Tchigvintsev A."/>
            <person name="Flick R."/>
            <person name="Denaro R."/>
            <person name="Genovese M."/>
            <person name="Albar J.P."/>
            <person name="Reva O.N."/>
            <person name="Martinez-Gomariz M."/>
            <person name="Tran H."/>
            <person name="Ferrer M."/>
            <person name="Savchenko A."/>
            <person name="Yakunin A.F."/>
            <person name="Yakimov M.M."/>
            <person name="Golyshina O.V."/>
            <person name="Reinhardt R."/>
            <person name="Golyshin P.N."/>
        </authorList>
    </citation>
    <scope>NUCLEOTIDE SEQUENCE [LARGE SCALE GENOMIC DNA]</scope>
</reference>
<keyword evidence="7 11" id="KW-1133">Transmembrane helix</keyword>
<dbReference type="GO" id="GO:0015628">
    <property type="term" value="P:protein secretion by the type II secretion system"/>
    <property type="evidence" value="ECO:0007669"/>
    <property type="project" value="InterPro"/>
</dbReference>
<evidence type="ECO:0000256" key="2">
    <source>
        <dbReference type="ARBA" id="ARBA00021549"/>
    </source>
</evidence>
<dbReference type="InterPro" id="IPR022346">
    <property type="entry name" value="T2SS_GspH"/>
</dbReference>
<evidence type="ECO:0000256" key="6">
    <source>
        <dbReference type="ARBA" id="ARBA00022692"/>
    </source>
</evidence>
<evidence type="ECO:0000259" key="12">
    <source>
        <dbReference type="Pfam" id="PF12019"/>
    </source>
</evidence>
<dbReference type="KEGG" id="oai:OLEAN_C03670"/>
<dbReference type="GO" id="GO:0015627">
    <property type="term" value="C:type II protein secretion system complex"/>
    <property type="evidence" value="ECO:0007669"/>
    <property type="project" value="InterPro"/>
</dbReference>
<evidence type="ECO:0000313" key="13">
    <source>
        <dbReference type="EMBL" id="CCK74543.1"/>
    </source>
</evidence>
<dbReference type="HOGENOM" id="CLU_1559963_0_0_6"/>
<dbReference type="InterPro" id="IPR045584">
    <property type="entry name" value="Pilin-like"/>
</dbReference>
<dbReference type="PROSITE" id="PS00409">
    <property type="entry name" value="PROKAR_NTER_METHYL"/>
    <property type="match status" value="1"/>
</dbReference>
<dbReference type="STRING" id="698738.OLEAN_C03670"/>
<accession>R4YN73</accession>
<dbReference type="NCBIfam" id="TIGR02532">
    <property type="entry name" value="IV_pilin_GFxxxE"/>
    <property type="match status" value="1"/>
</dbReference>
<dbReference type="SUPFAM" id="SSF54523">
    <property type="entry name" value="Pili subunits"/>
    <property type="match status" value="1"/>
</dbReference>
<dbReference type="OrthoDB" id="6121529at2"/>
<evidence type="ECO:0000256" key="4">
    <source>
        <dbReference type="ARBA" id="ARBA00022481"/>
    </source>
</evidence>
<keyword evidence="5" id="KW-0997">Cell inner membrane</keyword>
<dbReference type="InterPro" id="IPR012902">
    <property type="entry name" value="N_methyl_site"/>
</dbReference>
<comment type="subcellular location">
    <subcellularLocation>
        <location evidence="1">Cell inner membrane</location>
        <topology evidence="1">Single-pass membrane protein</topology>
    </subcellularLocation>
</comment>
<sequence length="162" mass="17360">MKKSQQGFTLIELITVIILLGILSAFAVSRFPSSQTYSTTIIKNQFLASARLAQQTSLARSSTASNVTLNISTISGEWHLIITGAGGNSYTATIDQGNEQIRFGTNLVSACSALTASPLTLVFDGDGNRIPRQNLRVCIDSDIDYELCISPSGYAYEGTCLP</sequence>
<evidence type="ECO:0000256" key="10">
    <source>
        <dbReference type="ARBA" id="ARBA00030775"/>
    </source>
</evidence>
<dbReference type="EMBL" id="FO203512">
    <property type="protein sequence ID" value="CCK74543.1"/>
    <property type="molecule type" value="Genomic_DNA"/>
</dbReference>
<evidence type="ECO:0000256" key="3">
    <source>
        <dbReference type="ARBA" id="ARBA00022475"/>
    </source>
</evidence>
<dbReference type="GO" id="GO:0005886">
    <property type="term" value="C:plasma membrane"/>
    <property type="evidence" value="ECO:0007669"/>
    <property type="project" value="UniProtKB-SubCell"/>
</dbReference>
<evidence type="ECO:0000256" key="9">
    <source>
        <dbReference type="ARBA" id="ARBA00025772"/>
    </source>
</evidence>
<protein>
    <recommendedName>
        <fullName evidence="2">Type II secretion system protein H</fullName>
    </recommendedName>
    <alternativeName>
        <fullName evidence="10">General secretion pathway protein H</fullName>
    </alternativeName>
</protein>
<keyword evidence="3" id="KW-1003">Cell membrane</keyword>
<keyword evidence="8 11" id="KW-0472">Membrane</keyword>
<comment type="similarity">
    <text evidence="9">Belongs to the GSP H family.</text>
</comment>
<dbReference type="Gene3D" id="3.30.700.10">
    <property type="entry name" value="Glycoprotein, Type 4 Pilin"/>
    <property type="match status" value="1"/>
</dbReference>
<gene>
    <name evidence="13" type="primary">pulG</name>
    <name evidence="13" type="ORF">OLEAN_C03670</name>
</gene>
<dbReference type="Pfam" id="PF07963">
    <property type="entry name" value="N_methyl"/>
    <property type="match status" value="1"/>
</dbReference>
<dbReference type="Pfam" id="PF12019">
    <property type="entry name" value="GspH"/>
    <property type="match status" value="1"/>
</dbReference>
<organism evidence="13 14">
    <name type="scientific">Oleispira antarctica RB-8</name>
    <dbReference type="NCBI Taxonomy" id="698738"/>
    <lineage>
        <taxon>Bacteria</taxon>
        <taxon>Pseudomonadati</taxon>
        <taxon>Pseudomonadota</taxon>
        <taxon>Gammaproteobacteria</taxon>
        <taxon>Oceanospirillales</taxon>
        <taxon>Oceanospirillaceae</taxon>
        <taxon>Oleispira</taxon>
    </lineage>
</organism>
<dbReference type="AlphaFoldDB" id="R4YN73"/>
<evidence type="ECO:0000313" key="14">
    <source>
        <dbReference type="Proteomes" id="UP000032749"/>
    </source>
</evidence>
<evidence type="ECO:0000256" key="1">
    <source>
        <dbReference type="ARBA" id="ARBA00004377"/>
    </source>
</evidence>
<evidence type="ECO:0000256" key="8">
    <source>
        <dbReference type="ARBA" id="ARBA00023136"/>
    </source>
</evidence>